<protein>
    <submittedName>
        <fullName evidence="1">Uncharacterized protein</fullName>
    </submittedName>
</protein>
<proteinExistence type="predicted"/>
<accession>A0A6A5XNU5</accession>
<reference evidence="1" key="1">
    <citation type="journal article" date="2020" name="Stud. Mycol.">
        <title>101 Dothideomycetes genomes: a test case for predicting lifestyles and emergence of pathogens.</title>
        <authorList>
            <person name="Haridas S."/>
            <person name="Albert R."/>
            <person name="Binder M."/>
            <person name="Bloem J."/>
            <person name="Labutti K."/>
            <person name="Salamov A."/>
            <person name="Andreopoulos B."/>
            <person name="Baker S."/>
            <person name="Barry K."/>
            <person name="Bills G."/>
            <person name="Bluhm B."/>
            <person name="Cannon C."/>
            <person name="Castanera R."/>
            <person name="Culley D."/>
            <person name="Daum C."/>
            <person name="Ezra D."/>
            <person name="Gonzalez J."/>
            <person name="Henrissat B."/>
            <person name="Kuo A."/>
            <person name="Liang C."/>
            <person name="Lipzen A."/>
            <person name="Lutzoni F."/>
            <person name="Magnuson J."/>
            <person name="Mondo S."/>
            <person name="Nolan M."/>
            <person name="Ohm R."/>
            <person name="Pangilinan J."/>
            <person name="Park H.-J."/>
            <person name="Ramirez L."/>
            <person name="Alfaro M."/>
            <person name="Sun H."/>
            <person name="Tritt A."/>
            <person name="Yoshinaga Y."/>
            <person name="Zwiers L.-H."/>
            <person name="Turgeon B."/>
            <person name="Goodwin S."/>
            <person name="Spatafora J."/>
            <person name="Crous P."/>
            <person name="Grigoriev I."/>
        </authorList>
    </citation>
    <scope>NUCLEOTIDE SEQUENCE</scope>
    <source>
        <strain evidence="1">CBS 175.79</strain>
    </source>
</reference>
<gene>
    <name evidence="1" type="ORF">BU24DRAFT_423484</name>
</gene>
<dbReference type="Proteomes" id="UP000799778">
    <property type="component" value="Unassembled WGS sequence"/>
</dbReference>
<evidence type="ECO:0000313" key="1">
    <source>
        <dbReference type="EMBL" id="KAF2014576.1"/>
    </source>
</evidence>
<dbReference type="GeneID" id="54285662"/>
<dbReference type="RefSeq" id="XP_033382915.1">
    <property type="nucleotide sequence ID" value="XM_033528265.1"/>
</dbReference>
<evidence type="ECO:0000313" key="2">
    <source>
        <dbReference type="Proteomes" id="UP000799778"/>
    </source>
</evidence>
<keyword evidence="2" id="KW-1185">Reference proteome</keyword>
<organism evidence="1 2">
    <name type="scientific">Aaosphaeria arxii CBS 175.79</name>
    <dbReference type="NCBI Taxonomy" id="1450172"/>
    <lineage>
        <taxon>Eukaryota</taxon>
        <taxon>Fungi</taxon>
        <taxon>Dikarya</taxon>
        <taxon>Ascomycota</taxon>
        <taxon>Pezizomycotina</taxon>
        <taxon>Dothideomycetes</taxon>
        <taxon>Pleosporomycetidae</taxon>
        <taxon>Pleosporales</taxon>
        <taxon>Pleosporales incertae sedis</taxon>
        <taxon>Aaosphaeria</taxon>
    </lineage>
</organism>
<dbReference type="OrthoDB" id="5325862at2759"/>
<dbReference type="AlphaFoldDB" id="A0A6A5XNU5"/>
<dbReference type="EMBL" id="ML978070">
    <property type="protein sequence ID" value="KAF2014576.1"/>
    <property type="molecule type" value="Genomic_DNA"/>
</dbReference>
<sequence>MSTSNTFKFSDSTWASSTTDAALSEKDQKELTIAETASITSDTTLGGASEFIFNPTKSLHIVAQGIGSFRRPGPCSELQINIVNPDSTIAYQSVRPQMWKGNCVLSDAEGRELIATEYFFGPGRDPIIHIIDTVNSQIKTVSKWFSRTHTFPLPDGRTFTWEYRREMGFGDDGKKGTALVLTLEGRRVAALIRNKKTRTPGTKPCYSGNGGELLLGEEINGKEGISEELVVATCILMLKKEIDRNRAA</sequence>
<name>A0A6A5XNU5_9PLEO</name>